<evidence type="ECO:0000313" key="5">
    <source>
        <dbReference type="Proteomes" id="UP000184529"/>
    </source>
</evidence>
<reference evidence="5" key="1">
    <citation type="submission" date="2016-11" db="EMBL/GenBank/DDBJ databases">
        <authorList>
            <person name="Varghese N."/>
            <person name="Submissions S."/>
        </authorList>
    </citation>
    <scope>NUCLEOTIDE SEQUENCE [LARGE SCALE GENOMIC DNA]</scope>
    <source>
        <strain evidence="5">DSM 16057</strain>
    </source>
</reference>
<dbReference type="InterPro" id="IPR016039">
    <property type="entry name" value="Thiolase-like"/>
</dbReference>
<evidence type="ECO:0000313" key="4">
    <source>
        <dbReference type="EMBL" id="SHJ35691.1"/>
    </source>
</evidence>
<keyword evidence="1" id="KW-0808">Transferase</keyword>
<sequence>MAVGIVGYGAYLPRLRITKKEYQQAWGNCAAGIKEKTVMDFDEDALTMGVEAAKEALKCGINPEEIEILCWASTNPPYQEKMVSGAAAVMLGLREDVIATEHGQSIRAGSEALLTAWAFLSAGSGRNALVIAADAPRACPRESIEHGLGAGGVAYILGTENLIAEIDGFNSFVNEMLGERFRPAGDNNLRDIGVRAFTFASYNQLVTRALQSLMEKLGRKPSDYNYLVIQEIDGRSAKSVAKKLGFDEEQLAPGLLYEQTGDTGASSALLSLAAVLDQSKPGEKILLAAYGSGAGSMAVSLTVTGAPLKEGRNTVKKQLDENITYLGYAQYLQVKRYI</sequence>
<dbReference type="GO" id="GO:0016746">
    <property type="term" value="F:acyltransferase activity"/>
    <property type="evidence" value="ECO:0007669"/>
    <property type="project" value="UniProtKB-KW"/>
</dbReference>
<dbReference type="OrthoDB" id="9785144at2"/>
<dbReference type="NCBIfam" id="NF003274">
    <property type="entry name" value="PRK04262.1"/>
    <property type="match status" value="1"/>
</dbReference>
<accession>A0A1M6IMI0</accession>
<dbReference type="STRING" id="1121432.SAMN02745219_02368"/>
<evidence type="ECO:0000259" key="3">
    <source>
        <dbReference type="Pfam" id="PF08541"/>
    </source>
</evidence>
<dbReference type="PANTHER" id="PTHR34069:SF3">
    <property type="entry name" value="ACYL-COA:ACYL-COA ALKYLTRANSFERASE"/>
    <property type="match status" value="1"/>
</dbReference>
<dbReference type="Gene3D" id="3.40.47.10">
    <property type="match status" value="1"/>
</dbReference>
<gene>
    <name evidence="4" type="ORF">SAMN02745219_02368</name>
</gene>
<protein>
    <submittedName>
        <fullName evidence="4">Hydroxymethylglutaryl-CoA synthase</fullName>
    </submittedName>
</protein>
<evidence type="ECO:0000256" key="1">
    <source>
        <dbReference type="ARBA" id="ARBA00022679"/>
    </source>
</evidence>
<dbReference type="PANTHER" id="PTHR34069">
    <property type="entry name" value="3-OXOACYL-[ACYL-CARRIER-PROTEIN] SYNTHASE 3"/>
    <property type="match status" value="1"/>
</dbReference>
<keyword evidence="5" id="KW-1185">Reference proteome</keyword>
<keyword evidence="2" id="KW-0012">Acyltransferase</keyword>
<name>A0A1M6IMI0_9FIRM</name>
<proteinExistence type="predicted"/>
<dbReference type="Pfam" id="PF08541">
    <property type="entry name" value="ACP_syn_III_C"/>
    <property type="match status" value="1"/>
</dbReference>
<feature type="domain" description="Beta-ketoacyl-[acyl-carrier-protein] synthase III C-terminal" evidence="3">
    <location>
        <begin position="215"/>
        <end position="299"/>
    </location>
</feature>
<organism evidence="4 5">
    <name type="scientific">Desulfofundulus thermosubterraneus DSM 16057</name>
    <dbReference type="NCBI Taxonomy" id="1121432"/>
    <lineage>
        <taxon>Bacteria</taxon>
        <taxon>Bacillati</taxon>
        <taxon>Bacillota</taxon>
        <taxon>Clostridia</taxon>
        <taxon>Eubacteriales</taxon>
        <taxon>Peptococcaceae</taxon>
        <taxon>Desulfofundulus</taxon>
    </lineage>
</organism>
<dbReference type="AlphaFoldDB" id="A0A1M6IMI0"/>
<dbReference type="Proteomes" id="UP000184529">
    <property type="component" value="Unassembled WGS sequence"/>
</dbReference>
<dbReference type="SUPFAM" id="SSF53901">
    <property type="entry name" value="Thiolase-like"/>
    <property type="match status" value="1"/>
</dbReference>
<dbReference type="InterPro" id="IPR013747">
    <property type="entry name" value="ACP_syn_III_C"/>
</dbReference>
<dbReference type="RefSeq" id="WP_072869852.1">
    <property type="nucleotide sequence ID" value="NZ_FQZM01000030.1"/>
</dbReference>
<evidence type="ECO:0000256" key="2">
    <source>
        <dbReference type="ARBA" id="ARBA00023315"/>
    </source>
</evidence>
<dbReference type="GO" id="GO:0044550">
    <property type="term" value="P:secondary metabolite biosynthetic process"/>
    <property type="evidence" value="ECO:0007669"/>
    <property type="project" value="TreeGrafter"/>
</dbReference>
<dbReference type="CDD" id="cd00827">
    <property type="entry name" value="init_cond_enzymes"/>
    <property type="match status" value="1"/>
</dbReference>
<dbReference type="EMBL" id="FQZM01000030">
    <property type="protein sequence ID" value="SHJ35691.1"/>
    <property type="molecule type" value="Genomic_DNA"/>
</dbReference>